<keyword evidence="2" id="KW-0805">Transcription regulation</keyword>
<evidence type="ECO:0000256" key="6">
    <source>
        <dbReference type="SAM" id="MobiDB-lite"/>
    </source>
</evidence>
<evidence type="ECO:0000259" key="7">
    <source>
        <dbReference type="PROSITE" id="PS50811"/>
    </source>
</evidence>
<reference evidence="9" key="2">
    <citation type="submission" date="2017-02" db="EMBL/GenBank/DDBJ databases">
        <title>Sunflower complete genome.</title>
        <authorList>
            <person name="Langlade N."/>
            <person name="Munos S."/>
        </authorList>
    </citation>
    <scope>NUCLEOTIDE SEQUENCE [LARGE SCALE GENOMIC DNA]</scope>
    <source>
        <tissue evidence="9">Leaves</tissue>
    </source>
</reference>
<dbReference type="Pfam" id="PF03106">
    <property type="entry name" value="WRKY"/>
    <property type="match status" value="1"/>
</dbReference>
<dbReference type="Proteomes" id="UP000215914">
    <property type="component" value="Chromosome 14"/>
</dbReference>
<keyword evidence="5" id="KW-0539">Nucleus</keyword>
<evidence type="ECO:0000256" key="4">
    <source>
        <dbReference type="ARBA" id="ARBA00023163"/>
    </source>
</evidence>
<dbReference type="SUPFAM" id="SSF118290">
    <property type="entry name" value="WRKY DNA-binding domain"/>
    <property type="match status" value="1"/>
</dbReference>
<feature type="compositionally biased region" description="Basic residues" evidence="6">
    <location>
        <begin position="138"/>
        <end position="150"/>
    </location>
</feature>
<dbReference type="PANTHER" id="PTHR31221:SF350">
    <property type="entry name" value="WRKY TRANSCRIPTION FACTOR 48-RELATED"/>
    <property type="match status" value="1"/>
</dbReference>
<keyword evidence="10" id="KW-1185">Reference proteome</keyword>
<feature type="domain" description="WRKY" evidence="7">
    <location>
        <begin position="163"/>
        <end position="228"/>
    </location>
</feature>
<comment type="subcellular location">
    <subcellularLocation>
        <location evidence="1">Nucleus</location>
    </subcellularLocation>
</comment>
<reference evidence="8" key="3">
    <citation type="submission" date="2020-06" db="EMBL/GenBank/DDBJ databases">
        <title>Helianthus annuus Genome sequencing and assembly Release 2.</title>
        <authorList>
            <person name="Gouzy J."/>
            <person name="Langlade N."/>
            <person name="Munos S."/>
        </authorList>
    </citation>
    <scope>NUCLEOTIDE SEQUENCE</scope>
    <source>
        <tissue evidence="8">Leaves</tissue>
    </source>
</reference>
<evidence type="ECO:0000256" key="5">
    <source>
        <dbReference type="ARBA" id="ARBA00023242"/>
    </source>
</evidence>
<dbReference type="FunFam" id="2.20.25.80:FF:000003">
    <property type="entry name" value="WRKY transcription factor 57"/>
    <property type="match status" value="1"/>
</dbReference>
<feature type="region of interest" description="Disordered" evidence="6">
    <location>
        <begin position="1"/>
        <end position="23"/>
    </location>
</feature>
<feature type="compositionally biased region" description="Acidic residues" evidence="6">
    <location>
        <begin position="122"/>
        <end position="133"/>
    </location>
</feature>
<evidence type="ECO:0000313" key="8">
    <source>
        <dbReference type="EMBL" id="KAF5819143.1"/>
    </source>
</evidence>
<dbReference type="InterPro" id="IPR044810">
    <property type="entry name" value="WRKY_plant"/>
</dbReference>
<dbReference type="AlphaFoldDB" id="A0A251SEW5"/>
<reference evidence="8 10" key="1">
    <citation type="journal article" date="2017" name="Nature">
        <title>The sunflower genome provides insights into oil metabolism, flowering and Asterid evolution.</title>
        <authorList>
            <person name="Badouin H."/>
            <person name="Gouzy J."/>
            <person name="Grassa C.J."/>
            <person name="Murat F."/>
            <person name="Staton S.E."/>
            <person name="Cottret L."/>
            <person name="Lelandais-Briere C."/>
            <person name="Owens G.L."/>
            <person name="Carrere S."/>
            <person name="Mayjonade B."/>
            <person name="Legrand L."/>
            <person name="Gill N."/>
            <person name="Kane N.C."/>
            <person name="Bowers J.E."/>
            <person name="Hubner S."/>
            <person name="Bellec A."/>
            <person name="Berard A."/>
            <person name="Berges H."/>
            <person name="Blanchet N."/>
            <person name="Boniface M.C."/>
            <person name="Brunel D."/>
            <person name="Catrice O."/>
            <person name="Chaidir N."/>
            <person name="Claudel C."/>
            <person name="Donnadieu C."/>
            <person name="Faraut T."/>
            <person name="Fievet G."/>
            <person name="Helmstetter N."/>
            <person name="King M."/>
            <person name="Knapp S.J."/>
            <person name="Lai Z."/>
            <person name="Le Paslier M.C."/>
            <person name="Lippi Y."/>
            <person name="Lorenzon L."/>
            <person name="Mandel J.R."/>
            <person name="Marage G."/>
            <person name="Marchand G."/>
            <person name="Marquand E."/>
            <person name="Bret-Mestries E."/>
            <person name="Morien E."/>
            <person name="Nambeesan S."/>
            <person name="Nguyen T."/>
            <person name="Pegot-Espagnet P."/>
            <person name="Pouilly N."/>
            <person name="Raftis F."/>
            <person name="Sallet E."/>
            <person name="Schiex T."/>
            <person name="Thomas J."/>
            <person name="Vandecasteele C."/>
            <person name="Vares D."/>
            <person name="Vear F."/>
            <person name="Vautrin S."/>
            <person name="Crespi M."/>
            <person name="Mangin B."/>
            <person name="Burke J.M."/>
            <person name="Salse J."/>
            <person name="Munos S."/>
            <person name="Vincourt P."/>
            <person name="Rieseberg L.H."/>
            <person name="Langlade N.B."/>
        </authorList>
    </citation>
    <scope>NUCLEOTIDE SEQUENCE [LARGE SCALE GENOMIC DNA]</scope>
    <source>
        <strain evidence="10">cv. SF193</strain>
        <tissue evidence="8">Leaves</tissue>
    </source>
</reference>
<dbReference type="OMA" id="PKNAGFT"/>
<dbReference type="SMART" id="SM00774">
    <property type="entry name" value="WRKY"/>
    <property type="match status" value="1"/>
</dbReference>
<evidence type="ECO:0000256" key="3">
    <source>
        <dbReference type="ARBA" id="ARBA00023125"/>
    </source>
</evidence>
<dbReference type="PROSITE" id="PS50811">
    <property type="entry name" value="WRKY"/>
    <property type="match status" value="1"/>
</dbReference>
<evidence type="ECO:0000313" key="10">
    <source>
        <dbReference type="Proteomes" id="UP000215914"/>
    </source>
</evidence>
<dbReference type="InterPro" id="IPR003657">
    <property type="entry name" value="WRKY_dom"/>
</dbReference>
<organism evidence="9 10">
    <name type="scientific">Helianthus annuus</name>
    <name type="common">Common sunflower</name>
    <dbReference type="NCBI Taxonomy" id="4232"/>
    <lineage>
        <taxon>Eukaryota</taxon>
        <taxon>Viridiplantae</taxon>
        <taxon>Streptophyta</taxon>
        <taxon>Embryophyta</taxon>
        <taxon>Tracheophyta</taxon>
        <taxon>Spermatophyta</taxon>
        <taxon>Magnoliopsida</taxon>
        <taxon>eudicotyledons</taxon>
        <taxon>Gunneridae</taxon>
        <taxon>Pentapetalae</taxon>
        <taxon>asterids</taxon>
        <taxon>campanulids</taxon>
        <taxon>Asterales</taxon>
        <taxon>Asteraceae</taxon>
        <taxon>Asteroideae</taxon>
        <taxon>Heliantheae alliance</taxon>
        <taxon>Heliantheae</taxon>
        <taxon>Helianthus</taxon>
    </lineage>
</organism>
<name>A0A251SEW5_HELAN</name>
<feature type="compositionally biased region" description="Basic and acidic residues" evidence="6">
    <location>
        <begin position="1"/>
        <end position="10"/>
    </location>
</feature>
<proteinExistence type="predicted"/>
<feature type="region of interest" description="Disordered" evidence="6">
    <location>
        <begin position="78"/>
        <end position="158"/>
    </location>
</feature>
<dbReference type="InterPro" id="IPR036576">
    <property type="entry name" value="WRKY_dom_sf"/>
</dbReference>
<sequence length="337" mass="38162">MEKKPDHSKSNSDNSNIMTSTTFSDQIPAVYSGVGGGFFDMPQGCLDMLNYQDDGGSSLFDLFQQPDLVPEQKRHLLPPVSTVPETAEMVNTPTQNSSSISWSSNDAANIVDQENKSRSVQEEDDLHDGDDDQEKSTTNKHLKPKKKNPKRQREPRFAFMTKTNIDHLDDGYRWRKYGQKAVKNSPFPRSYHRCTSVACGVKKRVERSSDDPSIVITTYEGTHTHPYPMTPRGNIEILSETTNHGGGVSSFRFTQPHYQHRQPQPQLLPYFQNQTIQSSSLGFNTTNASAHPSSYSHPLHERRFCPSSSSTLLRDHGLLEDVIQFQFQNDKPKEEQN</sequence>
<dbReference type="GO" id="GO:0000976">
    <property type="term" value="F:transcription cis-regulatory region binding"/>
    <property type="evidence" value="ECO:0000318"/>
    <property type="project" value="GO_Central"/>
</dbReference>
<dbReference type="EMBL" id="MNCJ02000317">
    <property type="protein sequence ID" value="KAF5819143.1"/>
    <property type="molecule type" value="Genomic_DNA"/>
</dbReference>
<dbReference type="FunCoup" id="A0A251SEW5">
    <property type="interactions" value="31"/>
</dbReference>
<evidence type="ECO:0000256" key="1">
    <source>
        <dbReference type="ARBA" id="ARBA00004123"/>
    </source>
</evidence>
<feature type="compositionally biased region" description="Polar residues" evidence="6">
    <location>
        <begin position="282"/>
        <end position="296"/>
    </location>
</feature>
<dbReference type="SMR" id="A0A251SEW5"/>
<feature type="region of interest" description="Disordered" evidence="6">
    <location>
        <begin position="282"/>
        <end position="302"/>
    </location>
</feature>
<dbReference type="PANTHER" id="PTHR31221">
    <property type="entry name" value="WRKY TRANSCRIPTION FACTOR PROTEIN 1-RELATED"/>
    <property type="match status" value="1"/>
</dbReference>
<dbReference type="GO" id="GO:0005634">
    <property type="term" value="C:nucleus"/>
    <property type="evidence" value="ECO:0000318"/>
    <property type="project" value="GO_Central"/>
</dbReference>
<evidence type="ECO:0000313" key="9">
    <source>
        <dbReference type="EMBL" id="OTF96815.1"/>
    </source>
</evidence>
<dbReference type="Gene3D" id="2.20.25.80">
    <property type="entry name" value="WRKY domain"/>
    <property type="match status" value="1"/>
</dbReference>
<dbReference type="Gramene" id="mRNA:HanXRQr2_Chr02g0074251">
    <property type="protein sequence ID" value="mRNA:HanXRQr2_Chr02g0074251"/>
    <property type="gene ID" value="HanXRQr2_Chr02g0074251"/>
</dbReference>
<accession>A0A251SEW5</accession>
<dbReference type="OrthoDB" id="693960at2759"/>
<protein>
    <submittedName>
        <fullName evidence="9">Putative WRKY domain-containing protein</fullName>
    </submittedName>
    <submittedName>
        <fullName evidence="8">Transcription factor WRKY family</fullName>
    </submittedName>
</protein>
<keyword evidence="4" id="KW-0804">Transcription</keyword>
<dbReference type="InParanoid" id="A0A251SEW5"/>
<keyword evidence="3" id="KW-0238">DNA-binding</keyword>
<dbReference type="GO" id="GO:0006355">
    <property type="term" value="P:regulation of DNA-templated transcription"/>
    <property type="evidence" value="ECO:0000318"/>
    <property type="project" value="GO_Central"/>
</dbReference>
<evidence type="ECO:0000256" key="2">
    <source>
        <dbReference type="ARBA" id="ARBA00023015"/>
    </source>
</evidence>
<gene>
    <name evidence="9" type="ORF">HannXRQ_Chr14g0427721</name>
    <name evidence="8" type="ORF">HanXRQr2_Chr02g0074251</name>
</gene>
<dbReference type="GO" id="GO:0003700">
    <property type="term" value="F:DNA-binding transcription factor activity"/>
    <property type="evidence" value="ECO:0000318"/>
    <property type="project" value="GO_Central"/>
</dbReference>
<feature type="compositionally biased region" description="Polar residues" evidence="6">
    <location>
        <begin position="11"/>
        <end position="23"/>
    </location>
</feature>
<dbReference type="EMBL" id="CM007903">
    <property type="protein sequence ID" value="OTF96815.1"/>
    <property type="molecule type" value="Genomic_DNA"/>
</dbReference>